<protein>
    <submittedName>
        <fullName evidence="1">Uncharacterized protein</fullName>
    </submittedName>
</protein>
<gene>
    <name evidence="1" type="ORF">V5O48_009981</name>
</gene>
<reference evidence="1 2" key="1">
    <citation type="submission" date="2024-02" db="EMBL/GenBank/DDBJ databases">
        <title>A draft genome for the cacao thread blight pathogen Marasmius crinis-equi.</title>
        <authorList>
            <person name="Cohen S.P."/>
            <person name="Baruah I.K."/>
            <person name="Amoako-Attah I."/>
            <person name="Bukari Y."/>
            <person name="Meinhardt L.W."/>
            <person name="Bailey B.A."/>
        </authorList>
    </citation>
    <scope>NUCLEOTIDE SEQUENCE [LARGE SCALE GENOMIC DNA]</scope>
    <source>
        <strain evidence="1 2">GH-76</strain>
    </source>
</reference>
<organism evidence="1 2">
    <name type="scientific">Marasmius crinis-equi</name>
    <dbReference type="NCBI Taxonomy" id="585013"/>
    <lineage>
        <taxon>Eukaryota</taxon>
        <taxon>Fungi</taxon>
        <taxon>Dikarya</taxon>
        <taxon>Basidiomycota</taxon>
        <taxon>Agaricomycotina</taxon>
        <taxon>Agaricomycetes</taxon>
        <taxon>Agaricomycetidae</taxon>
        <taxon>Agaricales</taxon>
        <taxon>Marasmiineae</taxon>
        <taxon>Marasmiaceae</taxon>
        <taxon>Marasmius</taxon>
    </lineage>
</organism>
<dbReference type="PANTHER" id="PTHR38790:SF4">
    <property type="entry name" value="2EXR DOMAIN-CONTAINING PROTEIN"/>
    <property type="match status" value="1"/>
</dbReference>
<evidence type="ECO:0000313" key="1">
    <source>
        <dbReference type="EMBL" id="KAL0571979.1"/>
    </source>
</evidence>
<comment type="caution">
    <text evidence="1">The sequence shown here is derived from an EMBL/GenBank/DDBJ whole genome shotgun (WGS) entry which is preliminary data.</text>
</comment>
<keyword evidence="2" id="KW-1185">Reference proteome</keyword>
<accession>A0ABR3F9N2</accession>
<evidence type="ECO:0000313" key="2">
    <source>
        <dbReference type="Proteomes" id="UP001465976"/>
    </source>
</evidence>
<name>A0ABR3F9N2_9AGAR</name>
<dbReference type="Proteomes" id="UP001465976">
    <property type="component" value="Unassembled WGS sequence"/>
</dbReference>
<dbReference type="PANTHER" id="PTHR38790">
    <property type="entry name" value="2EXR DOMAIN-CONTAINING PROTEIN-RELATED"/>
    <property type="match status" value="1"/>
</dbReference>
<proteinExistence type="predicted"/>
<sequence length="292" mass="34490">MATEMLATRLTKRPATSIHDQRQSPLFSVIPPELRAIIFQYALLACYDKSRPFPPDAYYYRPDFEYHDKIDTTLLRLCRQIYLETYLLPISLNDHVSWHGRGPKPDNPHNFFDRLLQQQANSIGRVHLFTQLWWLENGEFARLARLPNFRPRSLHITVRHSDWWWWEQNNRLALKTHWIQSLGSIEGLEELILELETIDRDKEQIYAIANDIGKITTKLSGERILQRSGAPEKARWMGPSLYREGGSWIAFDKEVNRWFQNGRSRQGFSRGPPPQVPMLYQTVKLRWHAARK</sequence>
<dbReference type="EMBL" id="JBAHYK010000689">
    <property type="protein sequence ID" value="KAL0571979.1"/>
    <property type="molecule type" value="Genomic_DNA"/>
</dbReference>